<dbReference type="InterPro" id="IPR005886">
    <property type="entry name" value="UDP_G4E"/>
</dbReference>
<dbReference type="UniPathway" id="UPA00214"/>
<gene>
    <name evidence="13" type="ORF">HMPREF0322_05135</name>
</gene>
<dbReference type="InterPro" id="IPR036291">
    <property type="entry name" value="NAD(P)-bd_dom_sf"/>
</dbReference>
<dbReference type="Pfam" id="PF01370">
    <property type="entry name" value="Epimerase"/>
    <property type="match status" value="1"/>
</dbReference>
<evidence type="ECO:0000256" key="2">
    <source>
        <dbReference type="ARBA" id="ARBA00001911"/>
    </source>
</evidence>
<dbReference type="CDD" id="cd05247">
    <property type="entry name" value="UDP_G4E_1_SDR_e"/>
    <property type="match status" value="1"/>
</dbReference>
<sequence length="343" mass="37820">MWLGFDYFFRGGAMKKILISGGAGYIGSHTVQALAEAGYGPVVLDSLISGHRKAVGESIPFYQGDIADAGLVTDIIKKEEVRAVIHFAARSLVGESVQKPDLYFEENTAKTNRFVSTLLQCGVNTIVFSSTAATYGNPEEIPIPEESHTEPINPYGSSKLMIEQSFYWLEQAYGLKWMALRYFNAAGAAWDGSLGEDHTTETHLIPLVLKTALGQREAISIFGTDYKTPDGTCIRDYIHVLDLAEAHIRALEALEQGVPCGAYNVGTGTGYSVREVIAMAGKVTSLDIPVLEAPRREGDPDRLVAKVEKIQRRLGWQARYSDLETIIKTAWQWHQKHPYGYGD</sequence>
<keyword evidence="8" id="KW-0299">Galactose metabolism</keyword>
<keyword evidence="10 11" id="KW-0119">Carbohydrate metabolism</keyword>
<dbReference type="GO" id="GO:0033499">
    <property type="term" value="P:galactose catabolic process via UDP-galactose, Leloir pathway"/>
    <property type="evidence" value="ECO:0007669"/>
    <property type="project" value="TreeGrafter"/>
</dbReference>
<evidence type="ECO:0000256" key="7">
    <source>
        <dbReference type="ARBA" id="ARBA00023027"/>
    </source>
</evidence>
<keyword evidence="7 11" id="KW-0520">NAD</keyword>
<dbReference type="PANTHER" id="PTHR43725:SF53">
    <property type="entry name" value="UDP-ARABINOSE 4-EPIMERASE 1"/>
    <property type="match status" value="1"/>
</dbReference>
<comment type="catalytic activity">
    <reaction evidence="1 11">
        <text>UDP-alpha-D-glucose = UDP-alpha-D-galactose</text>
        <dbReference type="Rhea" id="RHEA:22168"/>
        <dbReference type="ChEBI" id="CHEBI:58885"/>
        <dbReference type="ChEBI" id="CHEBI:66914"/>
        <dbReference type="EC" id="5.1.3.2"/>
    </reaction>
</comment>
<accession>G9XVV2</accession>
<dbReference type="Gene3D" id="3.90.25.10">
    <property type="entry name" value="UDP-galactose 4-epimerase, domain 1"/>
    <property type="match status" value="1"/>
</dbReference>
<evidence type="ECO:0000256" key="9">
    <source>
        <dbReference type="ARBA" id="ARBA00023235"/>
    </source>
</evidence>
<reference evidence="13 14" key="1">
    <citation type="submission" date="2011-08" db="EMBL/GenBank/DDBJ databases">
        <authorList>
            <person name="Weinstock G."/>
            <person name="Sodergren E."/>
            <person name="Clifton S."/>
            <person name="Fulton L."/>
            <person name="Fulton B."/>
            <person name="Courtney L."/>
            <person name="Fronick C."/>
            <person name="Harrison M."/>
            <person name="Strong C."/>
            <person name="Farmer C."/>
            <person name="Delahaunty K."/>
            <person name="Markovic C."/>
            <person name="Hall O."/>
            <person name="Minx P."/>
            <person name="Tomlinson C."/>
            <person name="Mitreva M."/>
            <person name="Hou S."/>
            <person name="Chen J."/>
            <person name="Wollam A."/>
            <person name="Pepin K.H."/>
            <person name="Johnson M."/>
            <person name="Bhonagiri V."/>
            <person name="Zhang X."/>
            <person name="Suruliraj S."/>
            <person name="Warren W."/>
            <person name="Chinwalla A."/>
            <person name="Mardis E.R."/>
            <person name="Wilson R.K."/>
        </authorList>
    </citation>
    <scope>NUCLEOTIDE SEQUENCE [LARGE SCALE GENOMIC DNA]</scope>
    <source>
        <strain evidence="13 14">DP7</strain>
    </source>
</reference>
<evidence type="ECO:0000256" key="11">
    <source>
        <dbReference type="RuleBase" id="RU366046"/>
    </source>
</evidence>
<evidence type="ECO:0000256" key="6">
    <source>
        <dbReference type="ARBA" id="ARBA00018569"/>
    </source>
</evidence>
<evidence type="ECO:0000313" key="14">
    <source>
        <dbReference type="Proteomes" id="UP000004416"/>
    </source>
</evidence>
<evidence type="ECO:0000256" key="3">
    <source>
        <dbReference type="ARBA" id="ARBA00004947"/>
    </source>
</evidence>
<evidence type="ECO:0000256" key="10">
    <source>
        <dbReference type="ARBA" id="ARBA00023277"/>
    </source>
</evidence>
<dbReference type="InterPro" id="IPR001509">
    <property type="entry name" value="Epimerase_deHydtase"/>
</dbReference>
<comment type="subunit">
    <text evidence="11">Homodimer.</text>
</comment>
<organism evidence="13 14">
    <name type="scientific">Desulfitobacterium hafniense DP7</name>
    <dbReference type="NCBI Taxonomy" id="537010"/>
    <lineage>
        <taxon>Bacteria</taxon>
        <taxon>Bacillati</taxon>
        <taxon>Bacillota</taxon>
        <taxon>Clostridia</taxon>
        <taxon>Eubacteriales</taxon>
        <taxon>Desulfitobacteriaceae</taxon>
        <taxon>Desulfitobacterium</taxon>
    </lineage>
</organism>
<dbReference type="PATRIC" id="fig|537010.4.peg.4780"/>
<evidence type="ECO:0000259" key="12">
    <source>
        <dbReference type="Pfam" id="PF01370"/>
    </source>
</evidence>
<dbReference type="NCBIfam" id="TIGR01179">
    <property type="entry name" value="galE"/>
    <property type="match status" value="1"/>
</dbReference>
<comment type="similarity">
    <text evidence="4 11">Belongs to the NAD(P)-dependent epimerase/dehydratase family.</text>
</comment>
<name>G9XVV2_DESHA</name>
<dbReference type="SUPFAM" id="SSF51735">
    <property type="entry name" value="NAD(P)-binding Rossmann-fold domains"/>
    <property type="match status" value="1"/>
</dbReference>
<dbReference type="Gene3D" id="3.40.50.720">
    <property type="entry name" value="NAD(P)-binding Rossmann-like Domain"/>
    <property type="match status" value="1"/>
</dbReference>
<evidence type="ECO:0000313" key="13">
    <source>
        <dbReference type="EMBL" id="EHL04215.1"/>
    </source>
</evidence>
<dbReference type="EMBL" id="AFZX01000137">
    <property type="protein sequence ID" value="EHL04215.1"/>
    <property type="molecule type" value="Genomic_DNA"/>
</dbReference>
<dbReference type="EC" id="5.1.3.2" evidence="5 11"/>
<keyword evidence="9 11" id="KW-0413">Isomerase</keyword>
<comment type="cofactor">
    <cofactor evidence="2 11">
        <name>NAD(+)</name>
        <dbReference type="ChEBI" id="CHEBI:57540"/>
    </cofactor>
</comment>
<comment type="caution">
    <text evidence="13">The sequence shown here is derived from an EMBL/GenBank/DDBJ whole genome shotgun (WGS) entry which is preliminary data.</text>
</comment>
<evidence type="ECO:0000256" key="1">
    <source>
        <dbReference type="ARBA" id="ARBA00000083"/>
    </source>
</evidence>
<comment type="pathway">
    <text evidence="3 11">Carbohydrate metabolism; galactose metabolism.</text>
</comment>
<dbReference type="AlphaFoldDB" id="G9XVV2"/>
<protein>
    <recommendedName>
        <fullName evidence="6 11">UDP-glucose 4-epimerase</fullName>
        <ecNumber evidence="5 11">5.1.3.2</ecNumber>
    </recommendedName>
</protein>
<dbReference type="GO" id="GO:0003978">
    <property type="term" value="F:UDP-glucose 4-epimerase activity"/>
    <property type="evidence" value="ECO:0007669"/>
    <property type="project" value="UniProtKB-UniRule"/>
</dbReference>
<dbReference type="PANTHER" id="PTHR43725">
    <property type="entry name" value="UDP-GLUCOSE 4-EPIMERASE"/>
    <property type="match status" value="1"/>
</dbReference>
<evidence type="ECO:0000256" key="5">
    <source>
        <dbReference type="ARBA" id="ARBA00013189"/>
    </source>
</evidence>
<dbReference type="Proteomes" id="UP000004416">
    <property type="component" value="Unassembled WGS sequence"/>
</dbReference>
<evidence type="ECO:0000256" key="4">
    <source>
        <dbReference type="ARBA" id="ARBA00007637"/>
    </source>
</evidence>
<evidence type="ECO:0000256" key="8">
    <source>
        <dbReference type="ARBA" id="ARBA00023144"/>
    </source>
</evidence>
<feature type="domain" description="NAD-dependent epimerase/dehydratase" evidence="12">
    <location>
        <begin position="17"/>
        <end position="266"/>
    </location>
</feature>
<proteinExistence type="inferred from homology"/>
<dbReference type="HOGENOM" id="CLU_007383_1_10_9"/>